<evidence type="ECO:0000256" key="9">
    <source>
        <dbReference type="SAM" id="MobiDB-lite"/>
    </source>
</evidence>
<comment type="subunit">
    <text evidence="8">Dimer of alpha and beta chains. A typical microtubule is a hollow water-filled tube with an outer diameter of 25 nm and an inner diameter of 15 nM. Alpha-beta heterodimers associate head-to-tail to form protofilaments running lengthwise along the microtubule wall with the beta-tubulin subunit facing the microtubule plus end conferring a structural polarity. Microtubules usually have 13 protofilaments but different protofilament numbers can be found in some organisms and specialized cells.</text>
</comment>
<dbReference type="GO" id="GO:0016787">
    <property type="term" value="F:hydrolase activity"/>
    <property type="evidence" value="ECO:0007669"/>
    <property type="project" value="UniProtKB-KW"/>
</dbReference>
<evidence type="ECO:0000256" key="1">
    <source>
        <dbReference type="ARBA" id="ARBA00009636"/>
    </source>
</evidence>
<dbReference type="InterPro" id="IPR036525">
    <property type="entry name" value="Tubulin/FtsZ_GTPase_sf"/>
</dbReference>
<reference evidence="12 13" key="1">
    <citation type="journal article" date="2017" name="Int. J. Parasitol.">
        <title>The genome of the protozoan parasite Cystoisospora suis and a reverse vaccinology approach to identify vaccine candidates.</title>
        <authorList>
            <person name="Palmieri N."/>
            <person name="Shrestha A."/>
            <person name="Ruttkowski B."/>
            <person name="Beck T."/>
            <person name="Vogl C."/>
            <person name="Tomley F."/>
            <person name="Blake D.P."/>
            <person name="Joachim A."/>
        </authorList>
    </citation>
    <scope>NUCLEOTIDE SEQUENCE [LARGE SCALE GENOMIC DNA]</scope>
    <source>
        <strain evidence="12 13">Wien I</strain>
    </source>
</reference>
<keyword evidence="3 8" id="KW-0493">Microtubule</keyword>
<dbReference type="Pfam" id="PF00091">
    <property type="entry name" value="Tubulin"/>
    <property type="match status" value="1"/>
</dbReference>
<name>A0A2C6KK29_9APIC</name>
<evidence type="ECO:0000256" key="3">
    <source>
        <dbReference type="ARBA" id="ARBA00022701"/>
    </source>
</evidence>
<evidence type="ECO:0000256" key="6">
    <source>
        <dbReference type="ARBA" id="ARBA00023134"/>
    </source>
</evidence>
<dbReference type="InterPro" id="IPR017975">
    <property type="entry name" value="Tubulin_CS"/>
</dbReference>
<dbReference type="GO" id="GO:0005525">
    <property type="term" value="F:GTP binding"/>
    <property type="evidence" value="ECO:0007669"/>
    <property type="project" value="UniProtKB-UniRule"/>
</dbReference>
<evidence type="ECO:0000256" key="8">
    <source>
        <dbReference type="RuleBase" id="RU000352"/>
    </source>
</evidence>
<evidence type="ECO:0000256" key="5">
    <source>
        <dbReference type="ARBA" id="ARBA00022801"/>
    </source>
</evidence>
<evidence type="ECO:0000256" key="7">
    <source>
        <dbReference type="ARBA" id="ARBA00049117"/>
    </source>
</evidence>
<accession>A0A2C6KK29</accession>
<dbReference type="PROSITE" id="PS00227">
    <property type="entry name" value="TUBULIN"/>
    <property type="match status" value="1"/>
</dbReference>
<dbReference type="GO" id="GO:0005874">
    <property type="term" value="C:microtubule"/>
    <property type="evidence" value="ECO:0007669"/>
    <property type="project" value="UniProtKB-KW"/>
</dbReference>
<evidence type="ECO:0000256" key="2">
    <source>
        <dbReference type="ARBA" id="ARBA00022490"/>
    </source>
</evidence>
<gene>
    <name evidence="12" type="ORF">CSUI_005294</name>
</gene>
<organism evidence="12 13">
    <name type="scientific">Cystoisospora suis</name>
    <dbReference type="NCBI Taxonomy" id="483139"/>
    <lineage>
        <taxon>Eukaryota</taxon>
        <taxon>Sar</taxon>
        <taxon>Alveolata</taxon>
        <taxon>Apicomplexa</taxon>
        <taxon>Conoidasida</taxon>
        <taxon>Coccidia</taxon>
        <taxon>Eucoccidiorida</taxon>
        <taxon>Eimeriorina</taxon>
        <taxon>Sarcocystidae</taxon>
        <taxon>Cystoisospora</taxon>
    </lineage>
</organism>
<sequence>MRDAWENMTNLSAIIDLDTEVENAIDRGPAAPLFDDSFFVTNTEDASSNFARGYLNTGRQVLSAATDVLRRQAELCDSLQCFFLCRALGGGTGSGLGSLLLENLADHFGKKYILDSIVWPSESKTASIVEPYNAVLASPLVTAHSTAALVVDNAALFNINQNLLNVEPVFHSNLNQLVAQVLSATTVSARFGGSLNSTIEHTLVNTVPFPELNFLTASLAPVVNRRKYRYNRASTKDITLECFLPSRCMSGVNCGEGRFIACHLMYRGDVTPRNVQEGIAAVKQSRAVNFVDWVPTGFKCSLNNRLMCVSKESELAPAYASCCVLTNNTAVSDVFETTLSNMRKMIEKRAFVHWFVSEGLEEGQFQEADERLQQTIDDYRECITAAEYYYEYDDEDVSGSAPTTVPPSPLHDGKSIGSVSRSTPLVTTTTGDTSCPPTPVRGRGIDSPRRRSTGDAGSRRKSEVYFSDSGLAGTRPLKERQKVEKLRSSLENGEDEKVASNLAESHADDILSLISTGEA</sequence>
<keyword evidence="13" id="KW-1185">Reference proteome</keyword>
<dbReference type="InterPro" id="IPR018316">
    <property type="entry name" value="Tubulin/FtsZ_2-layer-sand-dom"/>
</dbReference>
<dbReference type="PRINTS" id="PR01162">
    <property type="entry name" value="ALPHATUBULIN"/>
</dbReference>
<dbReference type="GO" id="GO:0007017">
    <property type="term" value="P:microtubule-based process"/>
    <property type="evidence" value="ECO:0007669"/>
    <property type="project" value="InterPro"/>
</dbReference>
<dbReference type="Gene3D" id="3.30.1330.20">
    <property type="entry name" value="Tubulin/FtsZ, C-terminal domain"/>
    <property type="match status" value="1"/>
</dbReference>
<dbReference type="GO" id="GO:0005200">
    <property type="term" value="F:structural constituent of cytoskeleton"/>
    <property type="evidence" value="ECO:0007669"/>
    <property type="project" value="InterPro"/>
</dbReference>
<comment type="function">
    <text evidence="8">Tubulin is the major constituent of microtubules, a cylinder consisting of laterally associated linear protofilaments composed of alpha- and beta-tubulin heterodimers. Microtubules grow by the addition of GTP-tubulin dimers to the microtubule end, where a stabilizing cap forms. Below the cap, tubulin dimers are in GDP-bound state, owing to GTPase activity of alpha-tubulin.</text>
</comment>
<evidence type="ECO:0000256" key="4">
    <source>
        <dbReference type="ARBA" id="ARBA00022741"/>
    </source>
</evidence>
<evidence type="ECO:0000313" key="12">
    <source>
        <dbReference type="EMBL" id="PHJ20860.1"/>
    </source>
</evidence>
<dbReference type="PANTHER" id="PTHR11588">
    <property type="entry name" value="TUBULIN"/>
    <property type="match status" value="1"/>
</dbReference>
<dbReference type="Gene3D" id="3.40.50.1440">
    <property type="entry name" value="Tubulin/FtsZ, GTPase domain"/>
    <property type="match status" value="1"/>
</dbReference>
<feature type="domain" description="Tubulin/FtsZ GTPase" evidence="10">
    <location>
        <begin position="2"/>
        <end position="193"/>
    </location>
</feature>
<dbReference type="InterPro" id="IPR008280">
    <property type="entry name" value="Tub_FtsZ_C"/>
</dbReference>
<evidence type="ECO:0000259" key="11">
    <source>
        <dbReference type="SMART" id="SM00865"/>
    </source>
</evidence>
<comment type="catalytic activity">
    <reaction evidence="7">
        <text>GTP + H2O = GDP + phosphate + H(+)</text>
        <dbReference type="Rhea" id="RHEA:19669"/>
        <dbReference type="ChEBI" id="CHEBI:15377"/>
        <dbReference type="ChEBI" id="CHEBI:15378"/>
        <dbReference type="ChEBI" id="CHEBI:37565"/>
        <dbReference type="ChEBI" id="CHEBI:43474"/>
        <dbReference type="ChEBI" id="CHEBI:58189"/>
    </reaction>
    <physiologicalReaction direction="left-to-right" evidence="7">
        <dbReference type="Rhea" id="RHEA:19670"/>
    </physiologicalReaction>
</comment>
<dbReference type="InterPro" id="IPR023123">
    <property type="entry name" value="Tubulin_C"/>
</dbReference>
<evidence type="ECO:0000313" key="13">
    <source>
        <dbReference type="Proteomes" id="UP000221165"/>
    </source>
</evidence>
<dbReference type="InterPro" id="IPR000217">
    <property type="entry name" value="Tubulin"/>
</dbReference>
<dbReference type="InterPro" id="IPR037103">
    <property type="entry name" value="Tubulin/FtsZ-like_C"/>
</dbReference>
<dbReference type="InterPro" id="IPR003008">
    <property type="entry name" value="Tubulin_FtsZ_GTPase"/>
</dbReference>
<dbReference type="Gene3D" id="1.10.287.600">
    <property type="entry name" value="Helix hairpin bin"/>
    <property type="match status" value="1"/>
</dbReference>
<dbReference type="OrthoDB" id="330120at2759"/>
<dbReference type="InterPro" id="IPR002452">
    <property type="entry name" value="Alpha_tubulin"/>
</dbReference>
<dbReference type="EMBL" id="MIGC01002565">
    <property type="protein sequence ID" value="PHJ20860.1"/>
    <property type="molecule type" value="Genomic_DNA"/>
</dbReference>
<feature type="compositionally biased region" description="Basic and acidic residues" evidence="9">
    <location>
        <begin position="443"/>
        <end position="463"/>
    </location>
</feature>
<keyword evidence="5" id="KW-0378">Hydrolase</keyword>
<dbReference type="SMART" id="SM00864">
    <property type="entry name" value="Tubulin"/>
    <property type="match status" value="1"/>
</dbReference>
<keyword evidence="2" id="KW-0963">Cytoplasm</keyword>
<dbReference type="Proteomes" id="UP000221165">
    <property type="component" value="Unassembled WGS sequence"/>
</dbReference>
<keyword evidence="4 8" id="KW-0547">Nucleotide-binding</keyword>
<dbReference type="RefSeq" id="XP_067922545.1">
    <property type="nucleotide sequence ID" value="XM_068065471.1"/>
</dbReference>
<dbReference type="SUPFAM" id="SSF55307">
    <property type="entry name" value="Tubulin C-terminal domain-like"/>
    <property type="match status" value="1"/>
</dbReference>
<comment type="caution">
    <text evidence="12">The sequence shown here is derived from an EMBL/GenBank/DDBJ whole genome shotgun (WGS) entry which is preliminary data.</text>
</comment>
<feature type="domain" description="Tubulin/FtsZ 2-layer sandwich" evidence="11">
    <location>
        <begin position="195"/>
        <end position="340"/>
    </location>
</feature>
<dbReference type="SUPFAM" id="SSF52490">
    <property type="entry name" value="Tubulin nucleotide-binding domain-like"/>
    <property type="match status" value="1"/>
</dbReference>
<protein>
    <recommendedName>
        <fullName evidence="8">Tubulin alpha chain</fullName>
    </recommendedName>
</protein>
<proteinExistence type="inferred from homology"/>
<keyword evidence="6 8" id="KW-0342">GTP-binding</keyword>
<feature type="region of interest" description="Disordered" evidence="9">
    <location>
        <begin position="395"/>
        <end position="519"/>
    </location>
</feature>
<dbReference type="SMART" id="SM00865">
    <property type="entry name" value="Tubulin_C"/>
    <property type="match status" value="1"/>
</dbReference>
<dbReference type="GeneID" id="94428682"/>
<dbReference type="AlphaFoldDB" id="A0A2C6KK29"/>
<dbReference type="Pfam" id="PF03953">
    <property type="entry name" value="Tubulin_C"/>
    <property type="match status" value="1"/>
</dbReference>
<feature type="compositionally biased region" description="Basic and acidic residues" evidence="9">
    <location>
        <begin position="476"/>
        <end position="488"/>
    </location>
</feature>
<comment type="similarity">
    <text evidence="1 8">Belongs to the tubulin family.</text>
</comment>
<dbReference type="VEuPathDB" id="ToxoDB:CSUI_005294"/>
<evidence type="ECO:0000259" key="10">
    <source>
        <dbReference type="SMART" id="SM00864"/>
    </source>
</evidence>
<feature type="compositionally biased region" description="Polar residues" evidence="9">
    <location>
        <begin position="417"/>
        <end position="426"/>
    </location>
</feature>
<dbReference type="PRINTS" id="PR01161">
    <property type="entry name" value="TUBULIN"/>
</dbReference>